<dbReference type="EMBL" id="JAPTSV010000012">
    <property type="protein sequence ID" value="KAJ1521974.1"/>
    <property type="molecule type" value="Genomic_DNA"/>
</dbReference>
<gene>
    <name evidence="2" type="ORF">ONE63_002303</name>
</gene>
<comment type="caution">
    <text evidence="2">The sequence shown here is derived from an EMBL/GenBank/DDBJ whole genome shotgun (WGS) entry which is preliminary data.</text>
</comment>
<dbReference type="InterPro" id="IPR001214">
    <property type="entry name" value="SET_dom"/>
</dbReference>
<sequence length="484" mass="51930">MSVDGILGRHVVATRAISAGEVILRCRPLAVGPKATTAPVCLGCCRLSSEASDGEDDGPRHACGGCGWPLCSRRCQRSSLHREECGLLRAASSTASSTASSEALPYAAVLPLRCLLLRGRRRRAVRGLQSHLEERVRDSAPYQPHGAQGRAAAFVREPPARVEDEALRMAAILDTNAFDVSRDGTEARALFGSVSMLSHDCRANARCAMLGLQELGVLAQRDIAAGDVISISYYGDGLRGALQRRRHLRATKCFDCRCARCADPTDLGLRLDGVRCIRCNGREGRPALLQSEAPLDAAADWRCERCGFALSADQMEMGHRRLRAQVGALELEGGVVGAEAFLAEHLGPGGLLHPTSAHVLRVKLGLLAGVYAHIPGCTPPPDVDDASLARGVAMCEELLAAVAVLDPGLSALRGSLLLRLHGLVLERARRAATSTASGEDVQTARRLFRETETIFMDLETRTELQKRKAMAEDWIRDNIVGASS</sequence>
<accession>A0AAV7XBI8</accession>
<dbReference type="PROSITE" id="PS50280">
    <property type="entry name" value="SET"/>
    <property type="match status" value="1"/>
</dbReference>
<reference evidence="2" key="1">
    <citation type="submission" date="2022-12" db="EMBL/GenBank/DDBJ databases">
        <title>Chromosome-level genome assembly of the bean flower thrips Megalurothrips usitatus.</title>
        <authorList>
            <person name="Ma L."/>
            <person name="Liu Q."/>
            <person name="Li H."/>
            <person name="Cai W."/>
        </authorList>
    </citation>
    <scope>NUCLEOTIDE SEQUENCE</scope>
    <source>
        <strain evidence="2">Cailab_2022a</strain>
    </source>
</reference>
<feature type="domain" description="SET" evidence="1">
    <location>
        <begin position="1"/>
        <end position="234"/>
    </location>
</feature>
<dbReference type="GO" id="GO:0008276">
    <property type="term" value="F:protein methyltransferase activity"/>
    <property type="evidence" value="ECO:0007669"/>
    <property type="project" value="UniProtKB-ARBA"/>
</dbReference>
<dbReference type="GO" id="GO:0008757">
    <property type="term" value="F:S-adenosylmethionine-dependent methyltransferase activity"/>
    <property type="evidence" value="ECO:0007669"/>
    <property type="project" value="UniProtKB-ARBA"/>
</dbReference>
<dbReference type="AlphaFoldDB" id="A0AAV7XBI8"/>
<dbReference type="PANTHER" id="PTHR46455">
    <property type="entry name" value="SET AND MYND DOMAIN CONTAINING, ARTHROPOD-SPECIFIC, MEMBER 4, ISOFORM A"/>
    <property type="match status" value="1"/>
</dbReference>
<evidence type="ECO:0000259" key="1">
    <source>
        <dbReference type="PROSITE" id="PS50280"/>
    </source>
</evidence>
<dbReference type="PANTHER" id="PTHR46455:SF1">
    <property type="entry name" value="SET AND MYND DOMAIN CONTAINING, ARTHROPOD-SPECIFIC, MEMBER 2"/>
    <property type="match status" value="1"/>
</dbReference>
<keyword evidence="3" id="KW-1185">Reference proteome</keyword>
<dbReference type="InterPro" id="IPR053010">
    <property type="entry name" value="SET_SmydA-8"/>
</dbReference>
<dbReference type="Gene3D" id="6.10.140.2220">
    <property type="match status" value="1"/>
</dbReference>
<dbReference type="Gene3D" id="1.10.220.160">
    <property type="match status" value="1"/>
</dbReference>
<dbReference type="Proteomes" id="UP001075354">
    <property type="component" value="Chromosome 12"/>
</dbReference>
<organism evidence="2 3">
    <name type="scientific">Megalurothrips usitatus</name>
    <name type="common">bean blossom thrips</name>
    <dbReference type="NCBI Taxonomy" id="439358"/>
    <lineage>
        <taxon>Eukaryota</taxon>
        <taxon>Metazoa</taxon>
        <taxon>Ecdysozoa</taxon>
        <taxon>Arthropoda</taxon>
        <taxon>Hexapoda</taxon>
        <taxon>Insecta</taxon>
        <taxon>Pterygota</taxon>
        <taxon>Neoptera</taxon>
        <taxon>Paraneoptera</taxon>
        <taxon>Thysanoptera</taxon>
        <taxon>Terebrantia</taxon>
        <taxon>Thripoidea</taxon>
        <taxon>Thripidae</taxon>
        <taxon>Megalurothrips</taxon>
    </lineage>
</organism>
<dbReference type="SUPFAM" id="SSF82199">
    <property type="entry name" value="SET domain"/>
    <property type="match status" value="1"/>
</dbReference>
<dbReference type="CDD" id="cd20071">
    <property type="entry name" value="SET_SMYD"/>
    <property type="match status" value="1"/>
</dbReference>
<dbReference type="InterPro" id="IPR046341">
    <property type="entry name" value="SET_dom_sf"/>
</dbReference>
<protein>
    <recommendedName>
        <fullName evidence="1">SET domain-containing protein</fullName>
    </recommendedName>
</protein>
<evidence type="ECO:0000313" key="3">
    <source>
        <dbReference type="Proteomes" id="UP001075354"/>
    </source>
</evidence>
<evidence type="ECO:0000313" key="2">
    <source>
        <dbReference type="EMBL" id="KAJ1521974.1"/>
    </source>
</evidence>
<dbReference type="Pfam" id="PF00856">
    <property type="entry name" value="SET"/>
    <property type="match status" value="1"/>
</dbReference>
<proteinExistence type="predicted"/>
<dbReference type="Gene3D" id="2.170.270.10">
    <property type="entry name" value="SET domain"/>
    <property type="match status" value="1"/>
</dbReference>
<dbReference type="GO" id="GO:0008170">
    <property type="term" value="F:N-methyltransferase activity"/>
    <property type="evidence" value="ECO:0007669"/>
    <property type="project" value="UniProtKB-ARBA"/>
</dbReference>
<name>A0AAV7XBI8_9NEOP</name>